<sequence length="25" mass="2588">EKDLACIVGGNRAELFVPEAGGNDI</sequence>
<gene>
    <name evidence="1" type="ORF">METZ01_LOCUS117974</name>
</gene>
<protein>
    <submittedName>
        <fullName evidence="1">Uncharacterized protein</fullName>
    </submittedName>
</protein>
<organism evidence="1">
    <name type="scientific">marine metagenome</name>
    <dbReference type="NCBI Taxonomy" id="408172"/>
    <lineage>
        <taxon>unclassified sequences</taxon>
        <taxon>metagenomes</taxon>
        <taxon>ecological metagenomes</taxon>
    </lineage>
</organism>
<dbReference type="AlphaFoldDB" id="A0A381XKI9"/>
<reference evidence="1" key="1">
    <citation type="submission" date="2018-05" db="EMBL/GenBank/DDBJ databases">
        <authorList>
            <person name="Lanie J.A."/>
            <person name="Ng W.-L."/>
            <person name="Kazmierczak K.M."/>
            <person name="Andrzejewski T.M."/>
            <person name="Davidsen T.M."/>
            <person name="Wayne K.J."/>
            <person name="Tettelin H."/>
            <person name="Glass J.I."/>
            <person name="Rusch D."/>
            <person name="Podicherti R."/>
            <person name="Tsui H.-C.T."/>
            <person name="Winkler M.E."/>
        </authorList>
    </citation>
    <scope>NUCLEOTIDE SEQUENCE</scope>
</reference>
<dbReference type="EMBL" id="UINC01015473">
    <property type="protein sequence ID" value="SVA65120.1"/>
    <property type="molecule type" value="Genomic_DNA"/>
</dbReference>
<evidence type="ECO:0000313" key="1">
    <source>
        <dbReference type="EMBL" id="SVA65120.1"/>
    </source>
</evidence>
<proteinExistence type="predicted"/>
<accession>A0A381XKI9</accession>
<name>A0A381XKI9_9ZZZZ</name>
<feature type="non-terminal residue" evidence="1">
    <location>
        <position position="1"/>
    </location>
</feature>